<keyword evidence="2" id="KW-1185">Reference proteome</keyword>
<evidence type="ECO:0000313" key="1">
    <source>
        <dbReference type="EMBL" id="NLR91699.1"/>
    </source>
</evidence>
<reference evidence="1 2" key="1">
    <citation type="submission" date="2020-04" db="EMBL/GenBank/DDBJ databases">
        <title>Flammeovirga sp. SR4, a novel species isolated from seawater.</title>
        <authorList>
            <person name="Wang X."/>
        </authorList>
    </citation>
    <scope>NUCLEOTIDE SEQUENCE [LARGE SCALE GENOMIC DNA]</scope>
    <source>
        <strain evidence="1 2">SR4</strain>
    </source>
</reference>
<dbReference type="PROSITE" id="PS51257">
    <property type="entry name" value="PROKAR_LIPOPROTEIN"/>
    <property type="match status" value="1"/>
</dbReference>
<evidence type="ECO:0008006" key="3">
    <source>
        <dbReference type="Google" id="ProtNLM"/>
    </source>
</evidence>
<comment type="caution">
    <text evidence="1">The sequence shown here is derived from an EMBL/GenBank/DDBJ whole genome shotgun (WGS) entry which is preliminary data.</text>
</comment>
<dbReference type="AlphaFoldDB" id="A0A7X8XVY1"/>
<proteinExistence type="predicted"/>
<dbReference type="Proteomes" id="UP000585050">
    <property type="component" value="Unassembled WGS sequence"/>
</dbReference>
<accession>A0A7X8XVY1</accession>
<dbReference type="Gene3D" id="2.60.40.2710">
    <property type="match status" value="2"/>
</dbReference>
<organism evidence="1 2">
    <name type="scientific">Flammeovirga agarivorans</name>
    <dbReference type="NCBI Taxonomy" id="2726742"/>
    <lineage>
        <taxon>Bacteria</taxon>
        <taxon>Pseudomonadati</taxon>
        <taxon>Bacteroidota</taxon>
        <taxon>Cytophagia</taxon>
        <taxon>Cytophagales</taxon>
        <taxon>Flammeovirgaceae</taxon>
        <taxon>Flammeovirga</taxon>
    </lineage>
</organism>
<evidence type="ECO:0000313" key="2">
    <source>
        <dbReference type="Proteomes" id="UP000585050"/>
    </source>
</evidence>
<sequence length="637" mass="70427">MRKYIYNQVLVLVLAFFTFGCEEEQMPGHLEDNVMNPPVNLVYSETLTGFLDTIQTELPTWEGTTNVKFEIDTITTDAEDFNLQTFSKLVSIDNTTGIITLSDDTPINLVGDYYFGINVYYSGGLMTHDSAAIMKIVNLPFSISYEEQPTTFSYTHQGVMATPTITDLEELTIEGFELFPEVTGISIDEKGQIIKENNDTPAGEYTFEVVMTTDNGVKRFENIYSAQVLPLDIDLSYTSKDVDFNFIGELSSPTISTEENLDIADFTYSMTGTNGEAIEGLTIDQQTGVISKINFNTPSQVHVLTVTVHTPLGDKIFEEVMSVTVGERPTLSYTGATQGGTNLTKATLSPWSSMSASINVDITKIGTDLEFSFLDDQFEGISINTTTGEITVAEDSNIPEGTYPVNISILVKDHNLNEVMTYENVFSIISSAEAGLIEEVMEDFEDTSDYATGTRFSSDINGFQNVLFGDKAFGSVPYWVAKVQKTHRGAQGTATPTAIPADQDYASTALVKSIDINSNVRQVAIAFDEMYGYNDNNVEFFERSLTYNYDQNIDDEFNASGWETLPLANGTTFSTTSGFNTGTFNNVEAALNADQVKAGKLNIMMRFDLYKDASAKLAWMVDNFVYKLYGKSDAIYE</sequence>
<protein>
    <recommendedName>
        <fullName evidence="3">Cadherin domain-containing protein</fullName>
    </recommendedName>
</protein>
<name>A0A7X8XVY1_9BACT</name>
<gene>
    <name evidence="1" type="ORF">HGP29_10805</name>
</gene>
<dbReference type="EMBL" id="JABAIL010000003">
    <property type="protein sequence ID" value="NLR91699.1"/>
    <property type="molecule type" value="Genomic_DNA"/>
</dbReference>
<dbReference type="RefSeq" id="WP_168882414.1">
    <property type="nucleotide sequence ID" value="NZ_JABAIL010000003.1"/>
</dbReference>